<protein>
    <recommendedName>
        <fullName evidence="4">Phenol degradation protein meta</fullName>
    </recommendedName>
</protein>
<name>A0ABX5KAU0_9BURK</name>
<keyword evidence="3" id="KW-1185">Reference proteome</keyword>
<evidence type="ECO:0008006" key="4">
    <source>
        <dbReference type="Google" id="ProtNLM"/>
    </source>
</evidence>
<dbReference type="InterPro" id="IPR025737">
    <property type="entry name" value="FApF"/>
</dbReference>
<reference evidence="2 3" key="1">
    <citation type="submission" date="2018-05" db="EMBL/GenBank/DDBJ databases">
        <title>Genomic Encyclopedia of Type Strains, Phase IV (KMG-V): Genome sequencing to study the core and pangenomes of soil and plant-associated prokaryotes.</title>
        <authorList>
            <person name="Whitman W."/>
        </authorList>
    </citation>
    <scope>NUCLEOTIDE SEQUENCE [LARGE SCALE GENOMIC DNA]</scope>
    <source>
        <strain evidence="2 3">SCZa-39</strain>
    </source>
</reference>
<dbReference type="EMBL" id="QEOB01000024">
    <property type="protein sequence ID" value="PVX72435.1"/>
    <property type="molecule type" value="Genomic_DNA"/>
</dbReference>
<keyword evidence="1" id="KW-0732">Signal</keyword>
<organism evidence="2 3">
    <name type="scientific">Paraburkholderia unamae</name>
    <dbReference type="NCBI Taxonomy" id="219649"/>
    <lineage>
        <taxon>Bacteria</taxon>
        <taxon>Pseudomonadati</taxon>
        <taxon>Pseudomonadota</taxon>
        <taxon>Betaproteobacteria</taxon>
        <taxon>Burkholderiales</taxon>
        <taxon>Burkholderiaceae</taxon>
        <taxon>Paraburkholderia</taxon>
    </lineage>
</organism>
<dbReference type="Proteomes" id="UP000245712">
    <property type="component" value="Unassembled WGS sequence"/>
</dbReference>
<evidence type="ECO:0000313" key="3">
    <source>
        <dbReference type="Proteomes" id="UP000245712"/>
    </source>
</evidence>
<dbReference type="RefSeq" id="WP_116614020.1">
    <property type="nucleotide sequence ID" value="NZ_QEOB01000024.1"/>
</dbReference>
<feature type="chain" id="PRO_5045501359" description="Phenol degradation protein meta" evidence="1">
    <location>
        <begin position="30"/>
        <end position="332"/>
    </location>
</feature>
<evidence type="ECO:0000313" key="2">
    <source>
        <dbReference type="EMBL" id="PVX72435.1"/>
    </source>
</evidence>
<sequence>MKAKSIAKGCLRAIRCAAMLACGTLPYHAAQASTYQPAGIDLGATTFYDAFGSTDPGWATIQLLQYENNDKFYTNTGDPNGLFKNGQSQSLVWLPQIIYTSPFKLLGGALGFTVLQPVVYLNAHDDANSFVPLTSNTGVNAGDTTFGPFWQFAPVIAGGRPVFVQRFEFDVIAPTGAYDPTKLVNQGSNFWSINPYWSMTFLPTPKTEVSMRLHYLYNFTNGNPGVNNSDGFPGPVDSFRAGQAVWVNFAASYKVLPSVAVGLNGFWFRQLSDDHVNGQPMAGSRTTNLSLGPGAMWTINPKNVVFANIYLPVVERNTFSGFHLNLRWIHAF</sequence>
<comment type="caution">
    <text evidence="2">The sequence shown here is derived from an EMBL/GenBank/DDBJ whole genome shotgun (WGS) entry which is preliminary data.</text>
</comment>
<dbReference type="Pfam" id="PF13557">
    <property type="entry name" value="Phenol_MetA_deg"/>
    <property type="match status" value="1"/>
</dbReference>
<evidence type="ECO:0000256" key="1">
    <source>
        <dbReference type="SAM" id="SignalP"/>
    </source>
</evidence>
<proteinExistence type="predicted"/>
<feature type="signal peptide" evidence="1">
    <location>
        <begin position="1"/>
        <end position="29"/>
    </location>
</feature>
<accession>A0ABX5KAU0</accession>
<gene>
    <name evidence="2" type="ORF">C7402_1245</name>
</gene>